<evidence type="ECO:0000256" key="4">
    <source>
        <dbReference type="ARBA" id="ARBA00022729"/>
    </source>
</evidence>
<feature type="domain" description="ML-like" evidence="10">
    <location>
        <begin position="27"/>
        <end position="168"/>
    </location>
</feature>
<evidence type="ECO:0000313" key="12">
    <source>
        <dbReference type="Proteomes" id="UP000566819"/>
    </source>
</evidence>
<dbReference type="Pfam" id="PF06011">
    <property type="entry name" value="TRP"/>
    <property type="match status" value="1"/>
</dbReference>
<dbReference type="InterPro" id="IPR010308">
    <property type="entry name" value="TRP_C"/>
</dbReference>
<dbReference type="SMART" id="SM01320">
    <property type="entry name" value="TRP_N"/>
    <property type="match status" value="1"/>
</dbReference>
<keyword evidence="12" id="KW-1185">Reference proteome</keyword>
<evidence type="ECO:0000256" key="8">
    <source>
        <dbReference type="SAM" id="Phobius"/>
    </source>
</evidence>
<dbReference type="PANTHER" id="PTHR31145">
    <property type="entry name" value="INTEGRAL MEMBRANE PROTEIN (AFU_ORTHOLOGUE AFUA_7G01610)"/>
    <property type="match status" value="1"/>
</dbReference>
<evidence type="ECO:0000256" key="1">
    <source>
        <dbReference type="ARBA" id="ARBA00004141"/>
    </source>
</evidence>
<accession>A0A8H4W4N6</accession>
<keyword evidence="4 9" id="KW-0732">Signal</keyword>
<dbReference type="AlphaFoldDB" id="A0A8H4W4N6"/>
<organism evidence="11 12">
    <name type="scientific">Cudoniella acicularis</name>
    <dbReference type="NCBI Taxonomy" id="354080"/>
    <lineage>
        <taxon>Eukaryota</taxon>
        <taxon>Fungi</taxon>
        <taxon>Dikarya</taxon>
        <taxon>Ascomycota</taxon>
        <taxon>Pezizomycotina</taxon>
        <taxon>Leotiomycetes</taxon>
        <taxon>Helotiales</taxon>
        <taxon>Tricladiaceae</taxon>
        <taxon>Cudoniella</taxon>
    </lineage>
</organism>
<proteinExistence type="inferred from homology"/>
<evidence type="ECO:0000256" key="3">
    <source>
        <dbReference type="ARBA" id="ARBA00022692"/>
    </source>
</evidence>
<dbReference type="EMBL" id="JAAMPI010000512">
    <property type="protein sequence ID" value="KAF4630794.1"/>
    <property type="molecule type" value="Genomic_DNA"/>
</dbReference>
<feature type="transmembrane region" description="Helical" evidence="8">
    <location>
        <begin position="489"/>
        <end position="509"/>
    </location>
</feature>
<keyword evidence="5 8" id="KW-1133">Transmembrane helix</keyword>
<feature type="transmembrane region" description="Helical" evidence="8">
    <location>
        <begin position="546"/>
        <end position="565"/>
    </location>
</feature>
<evidence type="ECO:0000256" key="2">
    <source>
        <dbReference type="ARBA" id="ARBA00010642"/>
    </source>
</evidence>
<reference evidence="11 12" key="1">
    <citation type="submission" date="2020-03" db="EMBL/GenBank/DDBJ databases">
        <title>Draft Genome Sequence of Cudoniella acicularis.</title>
        <authorList>
            <person name="Buettner E."/>
            <person name="Kellner H."/>
        </authorList>
    </citation>
    <scope>NUCLEOTIDE SEQUENCE [LARGE SCALE GENOMIC DNA]</scope>
    <source>
        <strain evidence="11 12">DSM 108380</strain>
    </source>
</reference>
<sequence>MLRQFSTFSSVSLLLLGTLPGRGLADQVLQTTSFSPCLTGSNITVNNLDIKYDANSKEVVFNVAGTSKTTQNVTAQLNVTAYGVSVYQNSFNPCDTATYVAQLCPVPSGSFSATGTQTIPESYASMIPSIAFSVPDIAAQATLELKELNTGEDVACLTSQVSNGKTANVAAASYIAAGLAGAAFLVGGASALGAAAGGGTTAGTGTLSPSFTEVFGVFQGFAMNGMMSVNYPPVYRSFSKNFAFSTGIIPWTAMQKTIDNFRAATGGNLTQDSVEALANTTLVYNSSASSKRDHIMNTVLMIRDSLSTSTAANTTTSAASSSSNSTSVLTVSGIKAFVEELSVPQANTFMTVLLIVACVIGLIAVGILFFKVVLETWALFASFPQALTGFRKHYWGTMARTIVQLILVLYGIWVLYCVFQFTHGDSWAAKTLAGVTLGLFTGVLAFFTFKIWSTANKLKKYEGDVAGLYEKKENWIKYSIFYDCYKKDFWWLFVPIIVYMFAKGCVLAIGDGHGLSQTVAQLVIECLMLGLLIWNRPFERRSGNVINIFIQVVRALSVICILVFVEELGIAQTTQTVTGVVLIAVQSLLTGVLGILIVANALIMVCKENPHRKRRKEAEKMNRDLDNLTPLDARNSLLMDPAERPLNGSYDRDVKLPLVNQSSADSFMNEPANPYAGATPLRPFTPQSHRANDSASSHELLIRDAAPLGGGGEPRQPTLPSFQQQQNNYGGYRGMAY</sequence>
<feature type="transmembrane region" description="Helical" evidence="8">
    <location>
        <begin position="515"/>
        <end position="534"/>
    </location>
</feature>
<feature type="transmembrane region" description="Helical" evidence="8">
    <location>
        <begin position="577"/>
        <end position="606"/>
    </location>
</feature>
<name>A0A8H4W4N6_9HELO</name>
<dbReference type="GO" id="GO:0009272">
    <property type="term" value="P:fungal-type cell wall biogenesis"/>
    <property type="evidence" value="ECO:0007669"/>
    <property type="project" value="TreeGrafter"/>
</dbReference>
<feature type="transmembrane region" description="Helical" evidence="8">
    <location>
        <begin position="427"/>
        <end position="449"/>
    </location>
</feature>
<dbReference type="PANTHER" id="PTHR31145:SF5">
    <property type="entry name" value="DUF907 DOMAIN PROTEIN (AFU_ORTHOLOGUE AFUA_2G06100)"/>
    <property type="match status" value="1"/>
</dbReference>
<feature type="chain" id="PRO_5034064264" description="ML-like domain-containing protein" evidence="9">
    <location>
        <begin position="26"/>
        <end position="737"/>
    </location>
</feature>
<evidence type="ECO:0000256" key="7">
    <source>
        <dbReference type="SAM" id="MobiDB-lite"/>
    </source>
</evidence>
<protein>
    <recommendedName>
        <fullName evidence="10">ML-like domain-containing protein</fullName>
    </recommendedName>
</protein>
<comment type="caution">
    <text evidence="11">The sequence shown here is derived from an EMBL/GenBank/DDBJ whole genome shotgun (WGS) entry which is preliminary data.</text>
</comment>
<comment type="subcellular location">
    <subcellularLocation>
        <location evidence="1">Membrane</location>
        <topology evidence="1">Multi-pass membrane protein</topology>
    </subcellularLocation>
</comment>
<dbReference type="InterPro" id="IPR040241">
    <property type="entry name" value="TRP_Flc/Pkd2-like"/>
</dbReference>
<keyword evidence="3 8" id="KW-0812">Transmembrane</keyword>
<dbReference type="OrthoDB" id="2115177at2759"/>
<dbReference type="Proteomes" id="UP000566819">
    <property type="component" value="Unassembled WGS sequence"/>
</dbReference>
<feature type="transmembrane region" description="Helical" evidence="8">
    <location>
        <begin position="349"/>
        <end position="370"/>
    </location>
</feature>
<feature type="transmembrane region" description="Helical" evidence="8">
    <location>
        <begin position="401"/>
        <end position="421"/>
    </location>
</feature>
<dbReference type="InterPro" id="IPR032800">
    <property type="entry name" value="TRP_N"/>
</dbReference>
<evidence type="ECO:0000259" key="10">
    <source>
        <dbReference type="SMART" id="SM01320"/>
    </source>
</evidence>
<feature type="signal peptide" evidence="9">
    <location>
        <begin position="1"/>
        <end position="25"/>
    </location>
</feature>
<feature type="region of interest" description="Disordered" evidence="7">
    <location>
        <begin position="705"/>
        <end position="737"/>
    </location>
</feature>
<evidence type="ECO:0000256" key="6">
    <source>
        <dbReference type="ARBA" id="ARBA00023136"/>
    </source>
</evidence>
<evidence type="ECO:0000256" key="5">
    <source>
        <dbReference type="ARBA" id="ARBA00022989"/>
    </source>
</evidence>
<evidence type="ECO:0000313" key="11">
    <source>
        <dbReference type="EMBL" id="KAF4630794.1"/>
    </source>
</evidence>
<gene>
    <name evidence="11" type="ORF">G7Y89_g7348</name>
</gene>
<evidence type="ECO:0000256" key="9">
    <source>
        <dbReference type="SAM" id="SignalP"/>
    </source>
</evidence>
<dbReference type="GO" id="GO:0055085">
    <property type="term" value="P:transmembrane transport"/>
    <property type="evidence" value="ECO:0007669"/>
    <property type="project" value="TreeGrafter"/>
</dbReference>
<dbReference type="GO" id="GO:0016020">
    <property type="term" value="C:membrane"/>
    <property type="evidence" value="ECO:0007669"/>
    <property type="project" value="UniProtKB-SubCell"/>
</dbReference>
<dbReference type="Pfam" id="PF14558">
    <property type="entry name" value="TRP_N"/>
    <property type="match status" value="1"/>
</dbReference>
<keyword evidence="6 8" id="KW-0472">Membrane</keyword>
<comment type="similarity">
    <text evidence="2">Belongs to the transient receptor potential (TRP) ion channel family.</text>
</comment>